<protein>
    <recommendedName>
        <fullName evidence="6 12">Dihydropteroate synthase</fullName>
        <shortName evidence="12">DHPS</shortName>
        <ecNumber evidence="5 12">2.5.1.15</ecNumber>
    </recommendedName>
    <alternativeName>
        <fullName evidence="11 12">Dihydropteroate pyrophosphorylase</fullName>
    </alternativeName>
</protein>
<comment type="cofactor">
    <cofactor evidence="2 12">
        <name>Mg(2+)</name>
        <dbReference type="ChEBI" id="CHEBI:18420"/>
    </cofactor>
</comment>
<dbReference type="FunFam" id="3.20.20.20:FF:000006">
    <property type="entry name" value="Dihydropteroate synthase"/>
    <property type="match status" value="1"/>
</dbReference>
<name>D5CQR4_SIDLE</name>
<dbReference type="KEGG" id="slt:Slit_1062"/>
<dbReference type="RefSeq" id="WP_013029198.1">
    <property type="nucleotide sequence ID" value="NC_013959.1"/>
</dbReference>
<dbReference type="PANTHER" id="PTHR20941">
    <property type="entry name" value="FOLATE SYNTHESIS PROTEINS"/>
    <property type="match status" value="1"/>
</dbReference>
<dbReference type="Proteomes" id="UP000001625">
    <property type="component" value="Chromosome"/>
</dbReference>
<evidence type="ECO:0000259" key="13">
    <source>
        <dbReference type="PROSITE" id="PS50972"/>
    </source>
</evidence>
<dbReference type="InterPro" id="IPR006390">
    <property type="entry name" value="DHP_synth_dom"/>
</dbReference>
<proteinExistence type="inferred from homology"/>
<evidence type="ECO:0000256" key="6">
    <source>
        <dbReference type="ARBA" id="ARBA00016919"/>
    </source>
</evidence>
<dbReference type="EMBL" id="CP001965">
    <property type="protein sequence ID" value="ADE11300.1"/>
    <property type="molecule type" value="Genomic_DNA"/>
</dbReference>
<keyword evidence="8 12" id="KW-0479">Metal-binding</keyword>
<keyword evidence="7 12" id="KW-0808">Transferase</keyword>
<dbReference type="CDD" id="cd00739">
    <property type="entry name" value="DHPS"/>
    <property type="match status" value="1"/>
</dbReference>
<dbReference type="InterPro" id="IPR045031">
    <property type="entry name" value="DHP_synth-like"/>
</dbReference>
<keyword evidence="15" id="KW-1185">Reference proteome</keyword>
<keyword evidence="9 12" id="KW-0460">Magnesium</keyword>
<dbReference type="EC" id="2.5.1.15" evidence="5 12"/>
<evidence type="ECO:0000256" key="12">
    <source>
        <dbReference type="RuleBase" id="RU361205"/>
    </source>
</evidence>
<organism evidence="14 15">
    <name type="scientific">Sideroxydans lithotrophicus (strain ES-1)</name>
    <dbReference type="NCBI Taxonomy" id="580332"/>
    <lineage>
        <taxon>Bacteria</taxon>
        <taxon>Pseudomonadati</taxon>
        <taxon>Pseudomonadota</taxon>
        <taxon>Betaproteobacteria</taxon>
        <taxon>Nitrosomonadales</taxon>
        <taxon>Gallionellaceae</taxon>
        <taxon>Sideroxydans</taxon>
    </lineage>
</organism>
<evidence type="ECO:0000256" key="1">
    <source>
        <dbReference type="ARBA" id="ARBA00000012"/>
    </source>
</evidence>
<dbReference type="SUPFAM" id="SSF51717">
    <property type="entry name" value="Dihydropteroate synthetase-like"/>
    <property type="match status" value="1"/>
</dbReference>
<dbReference type="Pfam" id="PF00809">
    <property type="entry name" value="Pterin_bind"/>
    <property type="match status" value="1"/>
</dbReference>
<dbReference type="STRING" id="580332.Slit_1062"/>
<evidence type="ECO:0000256" key="10">
    <source>
        <dbReference type="ARBA" id="ARBA00022909"/>
    </source>
</evidence>
<evidence type="ECO:0000256" key="2">
    <source>
        <dbReference type="ARBA" id="ARBA00001946"/>
    </source>
</evidence>
<dbReference type="PROSITE" id="PS00793">
    <property type="entry name" value="DHPS_2"/>
    <property type="match status" value="1"/>
</dbReference>
<comment type="catalytic activity">
    <reaction evidence="1">
        <text>(7,8-dihydropterin-6-yl)methyl diphosphate + 4-aminobenzoate = 7,8-dihydropteroate + diphosphate</text>
        <dbReference type="Rhea" id="RHEA:19949"/>
        <dbReference type="ChEBI" id="CHEBI:17836"/>
        <dbReference type="ChEBI" id="CHEBI:17839"/>
        <dbReference type="ChEBI" id="CHEBI:33019"/>
        <dbReference type="ChEBI" id="CHEBI:72950"/>
        <dbReference type="EC" id="2.5.1.15"/>
    </reaction>
</comment>
<dbReference type="NCBIfam" id="TIGR01496">
    <property type="entry name" value="DHPS"/>
    <property type="match status" value="1"/>
</dbReference>
<dbReference type="Gene3D" id="3.20.20.20">
    <property type="entry name" value="Dihydropteroate synthase-like"/>
    <property type="match status" value="1"/>
</dbReference>
<dbReference type="GO" id="GO:0004156">
    <property type="term" value="F:dihydropteroate synthase activity"/>
    <property type="evidence" value="ECO:0007669"/>
    <property type="project" value="UniProtKB-EC"/>
</dbReference>
<gene>
    <name evidence="14" type="ordered locus">Slit_1062</name>
</gene>
<evidence type="ECO:0000256" key="3">
    <source>
        <dbReference type="ARBA" id="ARBA00004763"/>
    </source>
</evidence>
<evidence type="ECO:0000256" key="4">
    <source>
        <dbReference type="ARBA" id="ARBA00009503"/>
    </source>
</evidence>
<evidence type="ECO:0000313" key="15">
    <source>
        <dbReference type="Proteomes" id="UP000001625"/>
    </source>
</evidence>
<comment type="similarity">
    <text evidence="4 12">Belongs to the DHPS family.</text>
</comment>
<dbReference type="InterPro" id="IPR000489">
    <property type="entry name" value="Pterin-binding_dom"/>
</dbReference>
<dbReference type="InterPro" id="IPR011005">
    <property type="entry name" value="Dihydropteroate_synth-like_sf"/>
</dbReference>
<dbReference type="HOGENOM" id="CLU_008023_0_3_4"/>
<dbReference type="PANTHER" id="PTHR20941:SF1">
    <property type="entry name" value="FOLIC ACID SYNTHESIS PROTEIN FOL1"/>
    <property type="match status" value="1"/>
</dbReference>
<evidence type="ECO:0000256" key="8">
    <source>
        <dbReference type="ARBA" id="ARBA00022723"/>
    </source>
</evidence>
<dbReference type="PROSITE" id="PS00792">
    <property type="entry name" value="DHPS_1"/>
    <property type="match status" value="1"/>
</dbReference>
<reference evidence="14 15" key="1">
    <citation type="submission" date="2010-03" db="EMBL/GenBank/DDBJ databases">
        <title>Complete sequence of Sideroxydans lithotrophicus ES-1.</title>
        <authorList>
            <consortium name="US DOE Joint Genome Institute"/>
            <person name="Lucas S."/>
            <person name="Copeland A."/>
            <person name="Lapidus A."/>
            <person name="Cheng J.-F."/>
            <person name="Bruce D."/>
            <person name="Goodwin L."/>
            <person name="Pitluck S."/>
            <person name="Munk A.C."/>
            <person name="Detter J.C."/>
            <person name="Han C."/>
            <person name="Tapia R."/>
            <person name="Larimer F."/>
            <person name="Land M."/>
            <person name="Hauser L."/>
            <person name="Kyrpides N."/>
            <person name="Ivanova N."/>
            <person name="Emerson D."/>
            <person name="Woyke T."/>
        </authorList>
    </citation>
    <scope>NUCLEOTIDE SEQUENCE [LARGE SCALE GENOMIC DNA]</scope>
    <source>
        <strain evidence="14 15">ES-1</strain>
    </source>
</reference>
<dbReference type="eggNOG" id="COG0294">
    <property type="taxonomic scope" value="Bacteria"/>
</dbReference>
<dbReference type="GO" id="GO:0005829">
    <property type="term" value="C:cytosol"/>
    <property type="evidence" value="ECO:0007669"/>
    <property type="project" value="TreeGrafter"/>
</dbReference>
<dbReference type="GO" id="GO:0046654">
    <property type="term" value="P:tetrahydrofolate biosynthetic process"/>
    <property type="evidence" value="ECO:0007669"/>
    <property type="project" value="UniProtKB-UniPathway"/>
</dbReference>
<dbReference type="GO" id="GO:0046872">
    <property type="term" value="F:metal ion binding"/>
    <property type="evidence" value="ECO:0007669"/>
    <property type="project" value="UniProtKB-KW"/>
</dbReference>
<dbReference type="AlphaFoldDB" id="D5CQR4"/>
<evidence type="ECO:0000256" key="9">
    <source>
        <dbReference type="ARBA" id="ARBA00022842"/>
    </source>
</evidence>
<dbReference type="PROSITE" id="PS50972">
    <property type="entry name" value="PTERIN_BINDING"/>
    <property type="match status" value="1"/>
</dbReference>
<feature type="domain" description="Pterin-binding" evidence="13">
    <location>
        <begin position="14"/>
        <end position="265"/>
    </location>
</feature>
<evidence type="ECO:0000256" key="7">
    <source>
        <dbReference type="ARBA" id="ARBA00022679"/>
    </source>
</evidence>
<evidence type="ECO:0000313" key="14">
    <source>
        <dbReference type="EMBL" id="ADE11300.1"/>
    </source>
</evidence>
<evidence type="ECO:0000256" key="11">
    <source>
        <dbReference type="ARBA" id="ARBA00030193"/>
    </source>
</evidence>
<dbReference type="GO" id="GO:0046656">
    <property type="term" value="P:folic acid biosynthetic process"/>
    <property type="evidence" value="ECO:0007669"/>
    <property type="project" value="UniProtKB-KW"/>
</dbReference>
<comment type="pathway">
    <text evidence="3 12">Cofactor biosynthesis; tetrahydrofolate biosynthesis; 7,8-dihydrofolate from 2-amino-4-hydroxy-6-hydroxymethyl-7,8-dihydropteridine diphosphate and 4-aminobenzoate: step 1/2.</text>
</comment>
<dbReference type="UniPathway" id="UPA00077">
    <property type="reaction ID" value="UER00156"/>
</dbReference>
<comment type="function">
    <text evidence="12">Catalyzes the condensation of para-aminobenzoate (pABA) with 6-hydroxymethyl-7,8-dihydropterin diphosphate (DHPt-PP) to form 7,8-dihydropteroate (H2Pte), the immediate precursor of folate derivatives.</text>
</comment>
<dbReference type="OrthoDB" id="9811744at2"/>
<accession>D5CQR4</accession>
<evidence type="ECO:0000256" key="5">
    <source>
        <dbReference type="ARBA" id="ARBA00012458"/>
    </source>
</evidence>
<sequence>MFYCGKFQFDLSRPLVMGIVNVTPDSFSDGGHHSSTASAIDHAQQLIADGADILDIGGESTRPGAATVSTQEELDRVLPVIEGLHDISVPISIDTWKPKVMRAALTAGASMVNDINALQEEGALEMVAASGAAVCLMHKQGVPQTMQQQPQYQDVVAEVSAFLRERIAAAEAAGIARESMVIDPGFGFGKTLAHNLALLRNLDAFCALGVPVLAGLSRKSMLGAIIGRDVGERMAASVAAAMLAVQRGAAIVRAHDVRETVDALKIMNALNPKTAVDRSIEDAGK</sequence>
<keyword evidence="10 12" id="KW-0289">Folate biosynthesis</keyword>